<accession>A0AAJ7L4L8</accession>
<comment type="pathway">
    <text evidence="4">Ketone metabolism; succinyl-CoA degradation; acetoacetyl-CoA from succinyl-CoA: step 1/1.</text>
</comment>
<dbReference type="PANTHER" id="PTHR13707">
    <property type="entry name" value="KETOACID-COENZYME A TRANSFERASE"/>
    <property type="match status" value="1"/>
</dbReference>
<keyword evidence="3 4" id="KW-0808">Transferase</keyword>
<comment type="function">
    <text evidence="4">Key enzyme for ketone body catabolism. Transfers the CoA moiety from succinate to acetoacetate. Formation of the enzyme-CoA intermediate proceeds via an unstable anhydride species formed between the carboxylate groups of the enzyme and substrate.</text>
</comment>
<dbReference type="SUPFAM" id="SSF100950">
    <property type="entry name" value="NagB/RpiA/CoA transferase-like"/>
    <property type="match status" value="2"/>
</dbReference>
<dbReference type="SMART" id="SM00882">
    <property type="entry name" value="CoA_trans"/>
    <property type="match status" value="2"/>
</dbReference>
<dbReference type="InterPro" id="IPR012792">
    <property type="entry name" value="3-oxoacid_CoA-transf_A"/>
</dbReference>
<comment type="similarity">
    <text evidence="1">Belongs to the 3-oxoacid CoA-transferase subunit A family.</text>
</comment>
<dbReference type="GO" id="GO:0008260">
    <property type="term" value="F:succinyl-CoA:3-oxo-acid CoA-transferase activity"/>
    <property type="evidence" value="ECO:0007669"/>
    <property type="project" value="UniProtKB-EC"/>
</dbReference>
<dbReference type="GO" id="GO:0046952">
    <property type="term" value="P:ketone body catabolic process"/>
    <property type="evidence" value="ECO:0007669"/>
    <property type="project" value="InterPro"/>
</dbReference>
<name>A0AAJ7L4L8_9ACAR</name>
<dbReference type="PANTHER" id="PTHR13707:SF60">
    <property type="entry name" value="ACETATE COA-TRANSFERASE SUBUNIT ALPHA"/>
    <property type="match status" value="1"/>
</dbReference>
<evidence type="ECO:0000313" key="7">
    <source>
        <dbReference type="RefSeq" id="XP_018495534.1"/>
    </source>
</evidence>
<comment type="similarity">
    <text evidence="2 4">Belongs to the 3-oxoacid CoA-transferase family.</text>
</comment>
<dbReference type="KEGG" id="goe:100897634"/>
<dbReference type="EC" id="2.8.3.5" evidence="4"/>
<dbReference type="InterPro" id="IPR004165">
    <property type="entry name" value="CoA_trans_fam_I"/>
</dbReference>
<dbReference type="InterPro" id="IPR004163">
    <property type="entry name" value="CoA_transf_BS"/>
</dbReference>
<reference evidence="7" key="1">
    <citation type="submission" date="2025-08" db="UniProtKB">
        <authorList>
            <consortium name="RefSeq"/>
        </authorList>
    </citation>
    <scope>IDENTIFICATION</scope>
</reference>
<dbReference type="Proteomes" id="UP000694867">
    <property type="component" value="Unplaced"/>
</dbReference>
<dbReference type="InterPro" id="IPR014388">
    <property type="entry name" value="3-oxoacid_CoA-transferase"/>
</dbReference>
<evidence type="ECO:0000256" key="2">
    <source>
        <dbReference type="ARBA" id="ARBA00007154"/>
    </source>
</evidence>
<dbReference type="CTD" id="38261"/>
<proteinExistence type="inferred from homology"/>
<keyword evidence="4" id="KW-0496">Mitochondrion</keyword>
<dbReference type="FunFam" id="3.40.1080.10:FF:000001">
    <property type="entry name" value="Succinyl-coa:3-ketoacid-coenzyme a transferase subunit b"/>
    <property type="match status" value="1"/>
</dbReference>
<dbReference type="InterPro" id="IPR037171">
    <property type="entry name" value="NagB/RpiA_transferase-like"/>
</dbReference>
<dbReference type="GeneID" id="100897634"/>
<dbReference type="Gene3D" id="3.40.1080.10">
    <property type="entry name" value="Glutaconate Coenzyme A-transferase"/>
    <property type="match status" value="2"/>
</dbReference>
<evidence type="ECO:0000256" key="5">
    <source>
        <dbReference type="PIRSR" id="PIRSR000858-1"/>
    </source>
</evidence>
<evidence type="ECO:0000256" key="4">
    <source>
        <dbReference type="PIRNR" id="PIRNR000858"/>
    </source>
</evidence>
<comment type="catalytic activity">
    <reaction evidence="4">
        <text>a 3-oxo acid + succinyl-CoA = a 3-oxoacyl-CoA + succinate</text>
        <dbReference type="Rhea" id="RHEA:24564"/>
        <dbReference type="ChEBI" id="CHEBI:30031"/>
        <dbReference type="ChEBI" id="CHEBI:35973"/>
        <dbReference type="ChEBI" id="CHEBI:57292"/>
        <dbReference type="ChEBI" id="CHEBI:90726"/>
        <dbReference type="EC" id="2.8.3.5"/>
    </reaction>
</comment>
<dbReference type="NCBIfam" id="TIGR02428">
    <property type="entry name" value="pcaJ_scoB_fam"/>
    <property type="match status" value="1"/>
</dbReference>
<organism evidence="6 7">
    <name type="scientific">Galendromus occidentalis</name>
    <name type="common">western predatory mite</name>
    <dbReference type="NCBI Taxonomy" id="34638"/>
    <lineage>
        <taxon>Eukaryota</taxon>
        <taxon>Metazoa</taxon>
        <taxon>Ecdysozoa</taxon>
        <taxon>Arthropoda</taxon>
        <taxon>Chelicerata</taxon>
        <taxon>Arachnida</taxon>
        <taxon>Acari</taxon>
        <taxon>Parasitiformes</taxon>
        <taxon>Mesostigmata</taxon>
        <taxon>Gamasina</taxon>
        <taxon>Phytoseioidea</taxon>
        <taxon>Phytoseiidae</taxon>
        <taxon>Typhlodrominae</taxon>
        <taxon>Galendromus</taxon>
    </lineage>
</organism>
<dbReference type="PROSITE" id="PS01273">
    <property type="entry name" value="COA_TRANSF_1"/>
    <property type="match status" value="1"/>
</dbReference>
<dbReference type="RefSeq" id="XP_018495534.1">
    <property type="nucleotide sequence ID" value="XM_018640018.1"/>
</dbReference>
<sequence>MMIPGAAFRLLNVKSTYIFTVVCRLGSTPVSRRAARCQSPAEALQGLKDGQTIMIGGFGICGIPENLIRHLSNSKVRNLTIVSITGGLSDCGVGELIKAGMVKRLVTSYIGENSNIFEKFLGGQLEVELVPQGTLAERIRAAGAGIPAFYTPTGYKTMVHEGGLPMMYEDDGKKITMASEPKESREFNGRGYVLETAIHADFALVRGHKADTNGNVTFRKTATNLNPVIAKAAKNVIVEVEEIVNAGELQGEHIQLPSIYVHRIYKPNHFVRRCEKMRLAKPAESNAKTSASSRERIILRAAREIKDGMFVNLGIGIPVLAANHIPEDAKVFLHGENGIIGLGPYPAGKKEVDPDLTNAGKETVTAIPGAAYFGTEESFAIIRGGHLDLTMLGGMQVSQNGDIANWIVPGQKITGMGGAMDLVASAAAGTRVVVTMEHNAKDGSAKIVKTCSLPLTGQRCVDRIITEKAVFDVSKSTGLTLIEISKDLTLDELRECTDADFEVSPKLKCMED</sequence>
<dbReference type="AlphaFoldDB" id="A0AAJ7L4L8"/>
<keyword evidence="6" id="KW-1185">Reference proteome</keyword>
<dbReference type="PIRSF" id="PIRSF000858">
    <property type="entry name" value="SCOT-t"/>
    <property type="match status" value="1"/>
</dbReference>
<evidence type="ECO:0000313" key="6">
    <source>
        <dbReference type="Proteomes" id="UP000694867"/>
    </source>
</evidence>
<dbReference type="InterPro" id="IPR012791">
    <property type="entry name" value="3-oxoacid_CoA-transf_B"/>
</dbReference>
<protein>
    <recommendedName>
        <fullName evidence="4">Succinyl-CoA:3-ketoacid-coenzyme A transferase</fullName>
        <ecNumber evidence="4">2.8.3.5</ecNumber>
    </recommendedName>
</protein>
<evidence type="ECO:0000256" key="1">
    <source>
        <dbReference type="ARBA" id="ARBA00005612"/>
    </source>
</evidence>
<dbReference type="Pfam" id="PF01144">
    <property type="entry name" value="CoA_trans"/>
    <property type="match status" value="2"/>
</dbReference>
<feature type="active site" description="5-glutamyl coenzyme A thioester intermediate" evidence="5">
    <location>
        <position position="336"/>
    </location>
</feature>
<dbReference type="NCBIfam" id="TIGR02429">
    <property type="entry name" value="pcaI_scoA_fam"/>
    <property type="match status" value="1"/>
</dbReference>
<evidence type="ECO:0000256" key="3">
    <source>
        <dbReference type="ARBA" id="ARBA00022679"/>
    </source>
</evidence>
<gene>
    <name evidence="7" type="primary">LOC100897634</name>
</gene>